<dbReference type="GO" id="GO:0001708">
    <property type="term" value="P:cell fate specification"/>
    <property type="evidence" value="ECO:0007669"/>
    <property type="project" value="TreeGrafter"/>
</dbReference>
<dbReference type="InterPro" id="IPR018186">
    <property type="entry name" value="TF_T-box_CS"/>
</dbReference>
<protein>
    <submittedName>
        <fullName evidence="8">T-box</fullName>
    </submittedName>
</protein>
<dbReference type="SMART" id="SM00425">
    <property type="entry name" value="TBOX"/>
    <property type="match status" value="1"/>
</dbReference>
<dbReference type="PROSITE" id="PS50252">
    <property type="entry name" value="TBOX_3"/>
    <property type="match status" value="1"/>
</dbReference>
<evidence type="ECO:0000313" key="9">
    <source>
        <dbReference type="Proteomes" id="UP000053660"/>
    </source>
</evidence>
<dbReference type="Pfam" id="PF00907">
    <property type="entry name" value="T-box"/>
    <property type="match status" value="1"/>
</dbReference>
<evidence type="ECO:0000259" key="7">
    <source>
        <dbReference type="PROSITE" id="PS50252"/>
    </source>
</evidence>
<dbReference type="InterPro" id="IPR001699">
    <property type="entry name" value="TF_T-box"/>
</dbReference>
<dbReference type="SUPFAM" id="SSF49417">
    <property type="entry name" value="p53-like transcription factors"/>
    <property type="match status" value="1"/>
</dbReference>
<dbReference type="InterPro" id="IPR008967">
    <property type="entry name" value="p53-like_TF_DNA-bd_sf"/>
</dbReference>
<proteinExistence type="predicted"/>
<keyword evidence="4" id="KW-0804">Transcription</keyword>
<dbReference type="PROSITE" id="PS01264">
    <property type="entry name" value="TBOX_2"/>
    <property type="match status" value="1"/>
</dbReference>
<dbReference type="Gene3D" id="2.60.40.820">
    <property type="entry name" value="Transcription factor, T-box"/>
    <property type="match status" value="1"/>
</dbReference>
<evidence type="ECO:0000256" key="4">
    <source>
        <dbReference type="ARBA" id="ARBA00023163"/>
    </source>
</evidence>
<organism evidence="8 9">
    <name type="scientific">Oesophagostomum dentatum</name>
    <name type="common">Nodular worm</name>
    <dbReference type="NCBI Taxonomy" id="61180"/>
    <lineage>
        <taxon>Eukaryota</taxon>
        <taxon>Metazoa</taxon>
        <taxon>Ecdysozoa</taxon>
        <taxon>Nematoda</taxon>
        <taxon>Chromadorea</taxon>
        <taxon>Rhabditida</taxon>
        <taxon>Rhabditina</taxon>
        <taxon>Rhabditomorpha</taxon>
        <taxon>Strongyloidea</taxon>
        <taxon>Strongylidae</taxon>
        <taxon>Oesophagostomum</taxon>
    </lineage>
</organism>
<dbReference type="AlphaFoldDB" id="A0A0B1TGT9"/>
<feature type="domain" description="T-box" evidence="7">
    <location>
        <begin position="78"/>
        <end position="195"/>
    </location>
</feature>
<keyword evidence="2" id="KW-0805">Transcription regulation</keyword>
<dbReference type="PANTHER" id="PTHR11267">
    <property type="entry name" value="T-BOX PROTEIN-RELATED"/>
    <property type="match status" value="1"/>
</dbReference>
<comment type="caution">
    <text evidence="6">Lacks conserved residue(s) required for the propagation of feature annotation.</text>
</comment>
<dbReference type="GO" id="GO:0000978">
    <property type="term" value="F:RNA polymerase II cis-regulatory region sequence-specific DNA binding"/>
    <property type="evidence" value="ECO:0007669"/>
    <property type="project" value="InterPro"/>
</dbReference>
<dbReference type="GO" id="GO:0005634">
    <property type="term" value="C:nucleus"/>
    <property type="evidence" value="ECO:0007669"/>
    <property type="project" value="UniProtKB-SubCell"/>
</dbReference>
<dbReference type="PRINTS" id="PR00937">
    <property type="entry name" value="TBOX"/>
</dbReference>
<dbReference type="GO" id="GO:0045893">
    <property type="term" value="P:positive regulation of DNA-templated transcription"/>
    <property type="evidence" value="ECO:0007669"/>
    <property type="project" value="InterPro"/>
</dbReference>
<evidence type="ECO:0000256" key="6">
    <source>
        <dbReference type="PROSITE-ProRule" id="PRU00201"/>
    </source>
</evidence>
<dbReference type="GO" id="GO:0000785">
    <property type="term" value="C:chromatin"/>
    <property type="evidence" value="ECO:0007669"/>
    <property type="project" value="TreeGrafter"/>
</dbReference>
<comment type="subcellular location">
    <subcellularLocation>
        <location evidence="1 6">Nucleus</location>
    </subcellularLocation>
</comment>
<dbReference type="EMBL" id="KN550006">
    <property type="protein sequence ID" value="KHJ95321.1"/>
    <property type="molecule type" value="Genomic_DNA"/>
</dbReference>
<reference evidence="8 9" key="1">
    <citation type="submission" date="2014-03" db="EMBL/GenBank/DDBJ databases">
        <title>Draft genome of the hookworm Oesophagostomum dentatum.</title>
        <authorList>
            <person name="Mitreva M."/>
        </authorList>
    </citation>
    <scope>NUCLEOTIDE SEQUENCE [LARGE SCALE GENOMIC DNA]</scope>
    <source>
        <strain evidence="8 9">OD-Hann</strain>
    </source>
</reference>
<keyword evidence="3 6" id="KW-0238">DNA-binding</keyword>
<evidence type="ECO:0000256" key="5">
    <source>
        <dbReference type="ARBA" id="ARBA00023242"/>
    </source>
</evidence>
<dbReference type="OrthoDB" id="7442607at2759"/>
<sequence>MYGVKDLSGLRSTGPGRYHAATNSTAVVPAPSVLKASCVFINKLGNTEECSKTREELQKNRQGGAVEPQQECSRSAGEAELPCRTFVHPDSPASGAHWMKGSVTFDKIKLTNNQLDQNGHGYLKVKKKWKKTYLQRRIIVNSMHRYLPRIHLVRHTDEESSEGLSKKDGATVTFEETVFIAVTAYQNHRRTTVKLRLFGSAGRRVFEPK</sequence>
<gene>
    <name evidence="8" type="ORF">OESDEN_04733</name>
</gene>
<evidence type="ECO:0000256" key="2">
    <source>
        <dbReference type="ARBA" id="ARBA00023015"/>
    </source>
</evidence>
<keyword evidence="5 6" id="KW-0539">Nucleus</keyword>
<evidence type="ECO:0000256" key="3">
    <source>
        <dbReference type="ARBA" id="ARBA00023125"/>
    </source>
</evidence>
<keyword evidence="9" id="KW-1185">Reference proteome</keyword>
<dbReference type="InterPro" id="IPR046360">
    <property type="entry name" value="T-box_DNA-bd"/>
</dbReference>
<name>A0A0B1TGT9_OESDE</name>
<dbReference type="InterPro" id="IPR036960">
    <property type="entry name" value="T-box_sf"/>
</dbReference>
<dbReference type="Proteomes" id="UP000053660">
    <property type="component" value="Unassembled WGS sequence"/>
</dbReference>
<dbReference type="GO" id="GO:0000981">
    <property type="term" value="F:DNA-binding transcription factor activity, RNA polymerase II-specific"/>
    <property type="evidence" value="ECO:0007669"/>
    <property type="project" value="TreeGrafter"/>
</dbReference>
<evidence type="ECO:0000256" key="1">
    <source>
        <dbReference type="ARBA" id="ARBA00004123"/>
    </source>
</evidence>
<evidence type="ECO:0000313" key="8">
    <source>
        <dbReference type="EMBL" id="KHJ95321.1"/>
    </source>
</evidence>
<accession>A0A0B1TGT9</accession>
<dbReference type="PANTHER" id="PTHR11267:SF195">
    <property type="entry name" value="OPTOMOTOR-BLIND-RELATED-GENE-1, ISOFORM A"/>
    <property type="match status" value="1"/>
</dbReference>